<dbReference type="RefSeq" id="WP_137023805.1">
    <property type="nucleotide sequence ID" value="NZ_SZNT01000188.1"/>
</dbReference>
<evidence type="ECO:0000256" key="3">
    <source>
        <dbReference type="ARBA" id="ARBA00023136"/>
    </source>
</evidence>
<dbReference type="CDD" id="cd11386">
    <property type="entry name" value="MCP_signal"/>
    <property type="match status" value="1"/>
</dbReference>
<comment type="caution">
    <text evidence="12">The sequence shown here is derived from an EMBL/GenBank/DDBJ whole genome shotgun (WGS) entry which is preliminary data.</text>
</comment>
<evidence type="ECO:0000256" key="5">
    <source>
        <dbReference type="ARBA" id="ARBA00029447"/>
    </source>
</evidence>
<protein>
    <submittedName>
        <fullName evidence="12">ATP-grasp domain-containing protein</fullName>
    </submittedName>
</protein>
<accession>A0A9X9ESA5</accession>
<keyword evidence="8" id="KW-1133">Transmembrane helix</keyword>
<dbReference type="Gene3D" id="3.30.470.20">
    <property type="entry name" value="ATP-grasp fold, B domain"/>
    <property type="match status" value="1"/>
</dbReference>
<keyword evidence="7" id="KW-0067">ATP-binding</keyword>
<name>A0A9X9ESA5_9BACI</name>
<feature type="transmembrane region" description="Helical" evidence="8">
    <location>
        <begin position="315"/>
        <end position="336"/>
    </location>
</feature>
<keyword evidence="7" id="KW-0547">Nucleotide-binding</keyword>
<reference evidence="12 13" key="1">
    <citation type="journal article" date="2019" name="Environ. Microbiol.">
        <title>An active ?-lactamase is a part of an orchestrated cell wall stress resistance network of Bacillus subtilis and related rhizosphere species.</title>
        <authorList>
            <person name="Bucher T."/>
            <person name="Keren-Paz A."/>
            <person name="Hausser J."/>
            <person name="Olender T."/>
            <person name="Cytryn E."/>
            <person name="Kolodkin-Gal I."/>
        </authorList>
    </citation>
    <scope>NUCLEOTIDE SEQUENCE [LARGE SCALE GENOMIC DNA]</scope>
    <source>
        <strain evidence="12 13">I4</strain>
    </source>
</reference>
<dbReference type="PANTHER" id="PTHR32089">
    <property type="entry name" value="METHYL-ACCEPTING CHEMOTAXIS PROTEIN MCPB"/>
    <property type="match status" value="1"/>
</dbReference>
<feature type="domain" description="ATP-grasp" evidence="11">
    <location>
        <begin position="3"/>
        <end position="204"/>
    </location>
</feature>
<gene>
    <name evidence="12" type="ORF">FC678_13915</name>
</gene>
<feature type="domain" description="HAMP" evidence="10">
    <location>
        <begin position="503"/>
        <end position="555"/>
    </location>
</feature>
<dbReference type="PANTHER" id="PTHR32089:SF114">
    <property type="entry name" value="METHYL-ACCEPTING CHEMOTAXIS PROTEIN MCPB"/>
    <property type="match status" value="1"/>
</dbReference>
<dbReference type="Gene3D" id="1.10.287.950">
    <property type="entry name" value="Methyl-accepting chemotaxis protein"/>
    <property type="match status" value="1"/>
</dbReference>
<dbReference type="Proteomes" id="UP000309170">
    <property type="component" value="Unassembled WGS sequence"/>
</dbReference>
<evidence type="ECO:0000259" key="10">
    <source>
        <dbReference type="PROSITE" id="PS50885"/>
    </source>
</evidence>
<dbReference type="GO" id="GO:0046872">
    <property type="term" value="F:metal ion binding"/>
    <property type="evidence" value="ECO:0007669"/>
    <property type="project" value="InterPro"/>
</dbReference>
<dbReference type="CDD" id="cd06225">
    <property type="entry name" value="HAMP"/>
    <property type="match status" value="1"/>
</dbReference>
<evidence type="ECO:0000256" key="1">
    <source>
        <dbReference type="ARBA" id="ARBA00004236"/>
    </source>
</evidence>
<evidence type="ECO:0000256" key="6">
    <source>
        <dbReference type="PROSITE-ProRule" id="PRU00284"/>
    </source>
</evidence>
<keyword evidence="8" id="KW-0812">Transmembrane</keyword>
<dbReference type="PROSITE" id="PS50111">
    <property type="entry name" value="CHEMOTAXIS_TRANSDUC_2"/>
    <property type="match status" value="1"/>
</dbReference>
<evidence type="ECO:0000313" key="13">
    <source>
        <dbReference type="Proteomes" id="UP000309170"/>
    </source>
</evidence>
<proteinExistence type="inferred from homology"/>
<dbReference type="Pfam" id="PF00015">
    <property type="entry name" value="MCPsignal"/>
    <property type="match status" value="1"/>
</dbReference>
<evidence type="ECO:0000313" key="12">
    <source>
        <dbReference type="EMBL" id="TKH10737.1"/>
    </source>
</evidence>
<evidence type="ECO:0000256" key="4">
    <source>
        <dbReference type="ARBA" id="ARBA00023224"/>
    </source>
</evidence>
<evidence type="ECO:0000259" key="9">
    <source>
        <dbReference type="PROSITE" id="PS50111"/>
    </source>
</evidence>
<dbReference type="Pfam" id="PF00672">
    <property type="entry name" value="HAMP"/>
    <property type="match status" value="1"/>
</dbReference>
<comment type="similarity">
    <text evidence="5">Belongs to the methyl-accepting chemotaxis (MCP) protein family.</text>
</comment>
<feature type="transmembrane region" description="Helical" evidence="8">
    <location>
        <begin position="480"/>
        <end position="501"/>
    </location>
</feature>
<dbReference type="SMART" id="SM00304">
    <property type="entry name" value="HAMP"/>
    <property type="match status" value="1"/>
</dbReference>
<evidence type="ECO:0000256" key="2">
    <source>
        <dbReference type="ARBA" id="ARBA00022475"/>
    </source>
</evidence>
<dbReference type="PROSITE" id="PS50975">
    <property type="entry name" value="ATP_GRASP"/>
    <property type="match status" value="1"/>
</dbReference>
<dbReference type="Pfam" id="PF13535">
    <property type="entry name" value="ATP-grasp_4"/>
    <property type="match status" value="1"/>
</dbReference>
<keyword evidence="2" id="KW-1003">Cell membrane</keyword>
<feature type="domain" description="Methyl-accepting transducer" evidence="9">
    <location>
        <begin position="574"/>
        <end position="810"/>
    </location>
</feature>
<evidence type="ECO:0000256" key="7">
    <source>
        <dbReference type="PROSITE-ProRule" id="PRU00409"/>
    </source>
</evidence>
<dbReference type="SUPFAM" id="SSF58104">
    <property type="entry name" value="Methyl-accepting chemotaxis protein (MCP) signaling domain"/>
    <property type="match status" value="1"/>
</dbReference>
<dbReference type="SMART" id="SM00283">
    <property type="entry name" value="MA"/>
    <property type="match status" value="1"/>
</dbReference>
<dbReference type="InterPro" id="IPR011761">
    <property type="entry name" value="ATP-grasp"/>
</dbReference>
<evidence type="ECO:0000256" key="8">
    <source>
        <dbReference type="SAM" id="Phobius"/>
    </source>
</evidence>
<dbReference type="GO" id="GO:0007165">
    <property type="term" value="P:signal transduction"/>
    <property type="evidence" value="ECO:0007669"/>
    <property type="project" value="UniProtKB-KW"/>
</dbReference>
<dbReference type="InterPro" id="IPR004089">
    <property type="entry name" value="MCPsignal_dom"/>
</dbReference>
<dbReference type="InterPro" id="IPR003660">
    <property type="entry name" value="HAMP_dom"/>
</dbReference>
<dbReference type="PROSITE" id="PS50885">
    <property type="entry name" value="HAMP"/>
    <property type="match status" value="1"/>
</dbReference>
<dbReference type="GO" id="GO:0005524">
    <property type="term" value="F:ATP binding"/>
    <property type="evidence" value="ECO:0007669"/>
    <property type="project" value="UniProtKB-UniRule"/>
</dbReference>
<organism evidence="12 13">
    <name type="scientific">Peribacillus simplex</name>
    <dbReference type="NCBI Taxonomy" id="1478"/>
    <lineage>
        <taxon>Bacteria</taxon>
        <taxon>Bacillati</taxon>
        <taxon>Bacillota</taxon>
        <taxon>Bacilli</taxon>
        <taxon>Bacillales</taxon>
        <taxon>Bacillaceae</taxon>
        <taxon>Peribacillus</taxon>
    </lineage>
</organism>
<dbReference type="SUPFAM" id="SSF56059">
    <property type="entry name" value="Glutathione synthetase ATP-binding domain-like"/>
    <property type="match status" value="1"/>
</dbReference>
<dbReference type="AlphaFoldDB" id="A0A9X9ESA5"/>
<dbReference type="EMBL" id="SZNT01000188">
    <property type="protein sequence ID" value="TKH10737.1"/>
    <property type="molecule type" value="Genomic_DNA"/>
</dbReference>
<keyword evidence="4 6" id="KW-0807">Transducer</keyword>
<keyword evidence="3 8" id="KW-0472">Membrane</keyword>
<comment type="subcellular location">
    <subcellularLocation>
        <location evidence="1">Cell membrane</location>
    </subcellularLocation>
</comment>
<evidence type="ECO:0000259" key="11">
    <source>
        <dbReference type="PROSITE" id="PS50975"/>
    </source>
</evidence>
<sequence>MTKSLYPDFYFQDIDLSIISDLDKNQIPFPVVIKPNIGYSSVGVHKVKNEQDWDIAVNQLKADLLHSDGLYDSEVIGSQTVLIEEWIQGEEYAIDGYYNQDGEPVILNVFKRLFRDDYDTSDRIYYTSKLAINEIYHDALKFMRNIQTVLPLRNYPVHFEIRKKGNRVIPIEINPLRFAGAGTTDLGYHAYGMNMYEHYFSGTKPDWNRILEEMDDHIYSFFFAEVPLEINLEDVARIDHEGLRHEFEHVLEYRQLPFQNDRSMAIIFYRSEDLNENLQLLHLDLIPYLTIKHLGGMEMRFSKLNPKKSLLAKLFLFYIIPFVLFAGAMGLCFSYITNKMINENVLPQFDDRLSENAHSLAASLNPTLINKASVRGEEIKRELDAFVKDKKGIEYVYVLKRENDADMIVALNGSEDYMVESPFTPEQAKSITGKEDVLSEIYKDKWGTHKSYFTPIEGTDAIVGIDMDAKFIDELKSTMIFYNILFLASAIILGVLCAVVIGKKISGPVNELVGYTNEMAKGDLSKSIPVGRQDEIGDLSNGFEDMRLSLAHIIQNVREHAQTMNQTTVSIQQSFEEMVESYGQIVTGTTEEAKASEERAYHIDRISNMISDLSDTIRLMNEQTNEMNEFTMHTNTLAEQGSKQVQDVTGQMDKIMENGKANKANLVSLEEDVVKINEVIGLIRVIASQTNLLSLNASIEAARAGDAGRGFAVVAQEVQKLAVQTDESIDIISESIMRINEQTAKVIQNNDESFQDILNGVSLVENNGEIFNKIFESVEKLLKGTEQLAAHSKKINESSDESLASIQEIAAISEEGVATTEQISAAAIQQSTIMTGLKEQNQDLANESAILEEMVEKFITEK</sequence>
<dbReference type="GO" id="GO:0005886">
    <property type="term" value="C:plasma membrane"/>
    <property type="evidence" value="ECO:0007669"/>
    <property type="project" value="UniProtKB-SubCell"/>
</dbReference>